<protein>
    <submittedName>
        <fullName evidence="16">CD8A protein</fullName>
    </submittedName>
</protein>
<dbReference type="GO" id="GO:0002456">
    <property type="term" value="P:T cell mediated immunity"/>
    <property type="evidence" value="ECO:0007669"/>
    <property type="project" value="TreeGrafter"/>
</dbReference>
<evidence type="ECO:0000256" key="4">
    <source>
        <dbReference type="ARBA" id="ARBA00022729"/>
    </source>
</evidence>
<evidence type="ECO:0000256" key="7">
    <source>
        <dbReference type="ARBA" id="ARBA00023130"/>
    </source>
</evidence>
<evidence type="ECO:0000256" key="2">
    <source>
        <dbReference type="ARBA" id="ARBA00022475"/>
    </source>
</evidence>
<sequence length="171" mass="19428">VPQFQLGQQLELECPTNRDSGAFWVRQDRNGTLHFIVFISSLSRVTFQGNQKTSTRFEASREKRFYRLVVKTFTQQDEGIYFCLMNINQMLYFSPGMPIFLAGQPHLHSASFNSAKIPSTSCLREKELNFFCDGVIWVPSAGACLLLLIALAITILQCQSKTHHNPCRCTS</sequence>
<dbReference type="GO" id="GO:0045065">
    <property type="term" value="P:cytotoxic T cell differentiation"/>
    <property type="evidence" value="ECO:0007669"/>
    <property type="project" value="TreeGrafter"/>
</dbReference>
<keyword evidence="4" id="KW-0732">Signal</keyword>
<evidence type="ECO:0000256" key="6">
    <source>
        <dbReference type="ARBA" id="ARBA00022989"/>
    </source>
</evidence>
<evidence type="ECO:0000256" key="11">
    <source>
        <dbReference type="ARBA" id="ARBA00023180"/>
    </source>
</evidence>
<evidence type="ECO:0000256" key="8">
    <source>
        <dbReference type="ARBA" id="ARBA00023136"/>
    </source>
</evidence>
<evidence type="ECO:0000256" key="10">
    <source>
        <dbReference type="ARBA" id="ARBA00023157"/>
    </source>
</evidence>
<keyword evidence="17" id="KW-1185">Reference proteome</keyword>
<dbReference type="PANTHER" id="PTHR10441">
    <property type="entry name" value="CD8 ALPHA CHAIN"/>
    <property type="match status" value="1"/>
</dbReference>
<dbReference type="GO" id="GO:0009897">
    <property type="term" value="C:external side of plasma membrane"/>
    <property type="evidence" value="ECO:0007669"/>
    <property type="project" value="TreeGrafter"/>
</dbReference>
<evidence type="ECO:0000259" key="15">
    <source>
        <dbReference type="Pfam" id="PF07686"/>
    </source>
</evidence>
<evidence type="ECO:0000256" key="14">
    <source>
        <dbReference type="SAM" id="Phobius"/>
    </source>
</evidence>
<feature type="domain" description="Immunoglobulin V-set" evidence="15">
    <location>
        <begin position="5"/>
        <end position="98"/>
    </location>
</feature>
<proteinExistence type="predicted"/>
<evidence type="ECO:0000256" key="13">
    <source>
        <dbReference type="ARBA" id="ARBA00023319"/>
    </source>
</evidence>
<evidence type="ECO:0000313" key="17">
    <source>
        <dbReference type="Proteomes" id="UP000525714"/>
    </source>
</evidence>
<dbReference type="InterPro" id="IPR013783">
    <property type="entry name" value="Ig-like_fold"/>
</dbReference>
<dbReference type="FunFam" id="2.60.40.10:FF:001514">
    <property type="entry name" value="CD8 alpha chain"/>
    <property type="match status" value="1"/>
</dbReference>
<dbReference type="InterPro" id="IPR015468">
    <property type="entry name" value="CD8_asu"/>
</dbReference>
<keyword evidence="6 14" id="KW-1133">Transmembrane helix</keyword>
<keyword evidence="7" id="KW-1064">Adaptive immunity</keyword>
<feature type="non-terminal residue" evidence="16">
    <location>
        <position position="171"/>
    </location>
</feature>
<accession>A0A7K5K1Y5</accession>
<dbReference type="InterPro" id="IPR013106">
    <property type="entry name" value="Ig_V-set"/>
</dbReference>
<dbReference type="AlphaFoldDB" id="A0A7K5K1Y5"/>
<keyword evidence="3 14" id="KW-0812">Transmembrane</keyword>
<comment type="subcellular location">
    <subcellularLocation>
        <location evidence="1">Cell membrane</location>
        <topology evidence="1">Single-pass type I membrane protein</topology>
    </subcellularLocation>
</comment>
<keyword evidence="12" id="KW-0449">Lipoprotein</keyword>
<dbReference type="GO" id="GO:0007166">
    <property type="term" value="P:cell surface receptor signaling pathway"/>
    <property type="evidence" value="ECO:0007669"/>
    <property type="project" value="TreeGrafter"/>
</dbReference>
<keyword evidence="2" id="KW-1003">Cell membrane</keyword>
<feature type="transmembrane region" description="Helical" evidence="14">
    <location>
        <begin position="134"/>
        <end position="156"/>
    </location>
</feature>
<dbReference type="Gene3D" id="2.60.40.10">
    <property type="entry name" value="Immunoglobulins"/>
    <property type="match status" value="1"/>
</dbReference>
<reference evidence="16 17" key="1">
    <citation type="submission" date="2019-09" db="EMBL/GenBank/DDBJ databases">
        <title>Bird 10,000 Genomes (B10K) Project - Family phase.</title>
        <authorList>
            <person name="Zhang G."/>
        </authorList>
    </citation>
    <scope>NUCLEOTIDE SEQUENCE [LARGE SCALE GENOMIC DNA]</scope>
    <source>
        <strain evidence="16">B10K-DU-003-16</strain>
        <tissue evidence="16">Mixed tissue sample</tissue>
    </source>
</reference>
<dbReference type="SUPFAM" id="SSF48726">
    <property type="entry name" value="Immunoglobulin"/>
    <property type="match status" value="1"/>
</dbReference>
<keyword evidence="13" id="KW-0393">Immunoglobulin domain</keyword>
<keyword evidence="8 14" id="KW-0472">Membrane</keyword>
<feature type="non-terminal residue" evidence="16">
    <location>
        <position position="1"/>
    </location>
</feature>
<gene>
    <name evidence="16" type="primary">Cd8a_1</name>
    <name evidence="16" type="ORF">MIOMAC_R05215</name>
</gene>
<dbReference type="InterPro" id="IPR036179">
    <property type="entry name" value="Ig-like_dom_sf"/>
</dbReference>
<dbReference type="Proteomes" id="UP000525714">
    <property type="component" value="Unassembled WGS sequence"/>
</dbReference>
<evidence type="ECO:0000256" key="12">
    <source>
        <dbReference type="ARBA" id="ARBA00023288"/>
    </source>
</evidence>
<dbReference type="Pfam" id="PF07686">
    <property type="entry name" value="V-set"/>
    <property type="match status" value="1"/>
</dbReference>
<name>A0A7K5K1Y5_9TYRA</name>
<comment type="caution">
    <text evidence="16">The sequence shown here is derived from an EMBL/GenBank/DDBJ whole genome shotgun (WGS) entry which is preliminary data.</text>
</comment>
<keyword evidence="10" id="KW-1015">Disulfide bond</keyword>
<evidence type="ECO:0000256" key="5">
    <source>
        <dbReference type="ARBA" id="ARBA00022859"/>
    </source>
</evidence>
<keyword evidence="5" id="KW-0391">Immunity</keyword>
<keyword evidence="9" id="KW-0564">Palmitate</keyword>
<evidence type="ECO:0000256" key="3">
    <source>
        <dbReference type="ARBA" id="ARBA00022692"/>
    </source>
</evidence>
<evidence type="ECO:0000313" key="16">
    <source>
        <dbReference type="EMBL" id="NWT00225.1"/>
    </source>
</evidence>
<organism evidence="16 17">
    <name type="scientific">Mionectes macconnelli</name>
    <name type="common">McConnell's flycatcher</name>
    <dbReference type="NCBI Taxonomy" id="254557"/>
    <lineage>
        <taxon>Eukaryota</taxon>
        <taxon>Metazoa</taxon>
        <taxon>Chordata</taxon>
        <taxon>Craniata</taxon>
        <taxon>Vertebrata</taxon>
        <taxon>Euteleostomi</taxon>
        <taxon>Archelosauria</taxon>
        <taxon>Archosauria</taxon>
        <taxon>Dinosauria</taxon>
        <taxon>Saurischia</taxon>
        <taxon>Theropoda</taxon>
        <taxon>Coelurosauria</taxon>
        <taxon>Aves</taxon>
        <taxon>Neognathae</taxon>
        <taxon>Neoaves</taxon>
        <taxon>Telluraves</taxon>
        <taxon>Australaves</taxon>
        <taxon>Passeriformes</taxon>
        <taxon>Tyrannidae</taxon>
        <taxon>Mionectes</taxon>
    </lineage>
</organism>
<dbReference type="PANTHER" id="PTHR10441:SF2">
    <property type="entry name" value="T-CELL SURFACE GLYCOPROTEIN CD8 ALPHA CHAIN"/>
    <property type="match status" value="1"/>
</dbReference>
<evidence type="ECO:0000256" key="1">
    <source>
        <dbReference type="ARBA" id="ARBA00004251"/>
    </source>
</evidence>
<keyword evidence="11" id="KW-0325">Glycoprotein</keyword>
<evidence type="ECO:0000256" key="9">
    <source>
        <dbReference type="ARBA" id="ARBA00023139"/>
    </source>
</evidence>
<dbReference type="EMBL" id="VYZC01000238">
    <property type="protein sequence ID" value="NWT00225.1"/>
    <property type="molecule type" value="Genomic_DNA"/>
</dbReference>